<comment type="similarity">
    <text evidence="1">Belongs to the initiator RepB protein family.</text>
</comment>
<feature type="domain" description="Initiator Rep protein WH1" evidence="2">
    <location>
        <begin position="4"/>
        <end position="153"/>
    </location>
</feature>
<dbReference type="Proteomes" id="UP001431775">
    <property type="component" value="Unassembled WGS sequence"/>
</dbReference>
<dbReference type="Pfam" id="PF21205">
    <property type="entry name" value="Rep3_C"/>
    <property type="match status" value="1"/>
</dbReference>
<dbReference type="SUPFAM" id="SSF46785">
    <property type="entry name" value="Winged helix' DNA-binding domain"/>
    <property type="match status" value="2"/>
</dbReference>
<dbReference type="Pfam" id="PF01051">
    <property type="entry name" value="Rep3_N"/>
    <property type="match status" value="1"/>
</dbReference>
<evidence type="ECO:0000313" key="3">
    <source>
        <dbReference type="EMBL" id="MDI2113823.1"/>
    </source>
</evidence>
<evidence type="ECO:0000256" key="1">
    <source>
        <dbReference type="ARBA" id="ARBA00038283"/>
    </source>
</evidence>
<dbReference type="InterPro" id="IPR036390">
    <property type="entry name" value="WH_DNA-bd_sf"/>
</dbReference>
<protein>
    <submittedName>
        <fullName evidence="3">Replication initiation protein RepM</fullName>
    </submittedName>
</protein>
<gene>
    <name evidence="3" type="primary">repM</name>
    <name evidence="3" type="ORF">QJV33_11140</name>
</gene>
<evidence type="ECO:0000259" key="2">
    <source>
        <dbReference type="Pfam" id="PF01051"/>
    </source>
</evidence>
<dbReference type="RefSeq" id="WP_281463469.1">
    <property type="nucleotide sequence ID" value="NZ_JASBAN010000002.1"/>
</dbReference>
<dbReference type="InterPro" id="IPR000525">
    <property type="entry name" value="Initiator_Rep_WH1"/>
</dbReference>
<dbReference type="NCBIfam" id="NF038290">
    <property type="entry name" value="repM_Acin"/>
    <property type="match status" value="1"/>
</dbReference>
<comment type="caution">
    <text evidence="3">The sequence shown here is derived from an EMBL/GenBank/DDBJ whole genome shotgun (WGS) entry which is preliminary data.</text>
</comment>
<accession>A0ABT6QC12</accession>
<dbReference type="EMBL" id="JASBAN010000002">
    <property type="protein sequence ID" value="MDI2113823.1"/>
    <property type="molecule type" value="Genomic_DNA"/>
</dbReference>
<reference evidence="3" key="1">
    <citation type="submission" date="2023-05" db="EMBL/GenBank/DDBJ databases">
        <title>Whole genome sequence of Commensalibacter sp.</title>
        <authorList>
            <person name="Charoenyingcharoen P."/>
            <person name="Yukphan P."/>
        </authorList>
    </citation>
    <scope>NUCLEOTIDE SEQUENCE</scope>
    <source>
        <strain evidence="3">TBRC 10068</strain>
    </source>
</reference>
<sequence>MKEIIVKDNVLINASYDLDLVEQRLILLAIVEARETGRGINADNALTVHASSYMNHFHVEKHTAYYVMKQASENLFERQFSYQFTNEKGNLEFVRSRWVSEVRYVEKEALIKLIFSPSVVPLITRLEKHFTSYELKQVNRLSSRYAVRLYEMLIAWRSLGKTPIFELQEFRNQLGIQQDEYKRMELFKRRVLEAAIIQINNLTDIVVKYKQHKNGRVIIGFSFTFQQIR</sequence>
<keyword evidence="4" id="KW-1185">Reference proteome</keyword>
<proteinExistence type="inferred from homology"/>
<evidence type="ECO:0000313" key="4">
    <source>
        <dbReference type="Proteomes" id="UP001431775"/>
    </source>
</evidence>
<organism evidence="3 4">
    <name type="scientific">Commensalibacter nepenthis</name>
    <dbReference type="NCBI Taxonomy" id="3043872"/>
    <lineage>
        <taxon>Bacteria</taxon>
        <taxon>Pseudomonadati</taxon>
        <taxon>Pseudomonadota</taxon>
        <taxon>Alphaproteobacteria</taxon>
        <taxon>Acetobacterales</taxon>
        <taxon>Acetobacteraceae</taxon>
    </lineage>
</organism>
<dbReference type="InterPro" id="IPR036388">
    <property type="entry name" value="WH-like_DNA-bd_sf"/>
</dbReference>
<dbReference type="Gene3D" id="1.10.10.10">
    <property type="entry name" value="Winged helix-like DNA-binding domain superfamily/Winged helix DNA-binding domain"/>
    <property type="match status" value="2"/>
</dbReference>
<name>A0ABT6QC12_9PROT</name>